<dbReference type="EMBL" id="WHUW01000007">
    <property type="protein sequence ID" value="KAF8444033.1"/>
    <property type="molecule type" value="Genomic_DNA"/>
</dbReference>
<dbReference type="GO" id="GO:0042407">
    <property type="term" value="P:cristae formation"/>
    <property type="evidence" value="ECO:0007669"/>
    <property type="project" value="TreeGrafter"/>
</dbReference>
<comment type="subcellular location">
    <subcellularLocation>
        <location evidence="1 11">Mitochondrion inner membrane</location>
        <topology evidence="1 11">Single-pass membrane protein</topology>
    </subcellularLocation>
</comment>
<protein>
    <recommendedName>
        <fullName evidence="3 11">MICOS complex subunit MIC60</fullName>
    </recommendedName>
    <alternativeName>
        <fullName evidence="11">Mitofilin</fullName>
    </alternativeName>
</protein>
<keyword evidence="4 11" id="KW-0812">Transmembrane</keyword>
<dbReference type="AlphaFoldDB" id="A0AAD4GIC1"/>
<feature type="compositionally biased region" description="Low complexity" evidence="13">
    <location>
        <begin position="24"/>
        <end position="44"/>
    </location>
</feature>
<comment type="function">
    <text evidence="10">Component of the MICOS complex, a large protein complex of the mitochondrial inner membrane that plays crucial roles in the maintenance of crista junctions, inner membrane architecture, and formation of contact sites to the outer membrane. Plays a role in keeping cristae membranes connected to the inner boundary membrane. Also promotes protein import via the mitochondrial intermembrane space assembly (MIA) pathway.</text>
</comment>
<feature type="coiled-coil region" evidence="12">
    <location>
        <begin position="339"/>
        <end position="385"/>
    </location>
</feature>
<evidence type="ECO:0000256" key="10">
    <source>
        <dbReference type="ARBA" id="ARBA00025571"/>
    </source>
</evidence>
<evidence type="ECO:0000256" key="13">
    <source>
        <dbReference type="SAM" id="MobiDB-lite"/>
    </source>
</evidence>
<dbReference type="PANTHER" id="PTHR15415">
    <property type="entry name" value="MITOFILIN"/>
    <property type="match status" value="1"/>
</dbReference>
<evidence type="ECO:0000256" key="2">
    <source>
        <dbReference type="ARBA" id="ARBA00010877"/>
    </source>
</evidence>
<comment type="similarity">
    <text evidence="2 11">Belongs to the MICOS complex subunit Mic60 family.</text>
</comment>
<reference evidence="14" key="1">
    <citation type="submission" date="2019-10" db="EMBL/GenBank/DDBJ databases">
        <authorList>
            <consortium name="DOE Joint Genome Institute"/>
            <person name="Kuo A."/>
            <person name="Miyauchi S."/>
            <person name="Kiss E."/>
            <person name="Drula E."/>
            <person name="Kohler A."/>
            <person name="Sanchez-Garcia M."/>
            <person name="Andreopoulos B."/>
            <person name="Barry K.W."/>
            <person name="Bonito G."/>
            <person name="Buee M."/>
            <person name="Carver A."/>
            <person name="Chen C."/>
            <person name="Cichocki N."/>
            <person name="Clum A."/>
            <person name="Culley D."/>
            <person name="Crous P.W."/>
            <person name="Fauchery L."/>
            <person name="Girlanda M."/>
            <person name="Hayes R."/>
            <person name="Keri Z."/>
            <person name="LaButti K."/>
            <person name="Lipzen A."/>
            <person name="Lombard V."/>
            <person name="Magnuson J."/>
            <person name="Maillard F."/>
            <person name="Morin E."/>
            <person name="Murat C."/>
            <person name="Nolan M."/>
            <person name="Ohm R."/>
            <person name="Pangilinan J."/>
            <person name="Pereira M."/>
            <person name="Perotto S."/>
            <person name="Peter M."/>
            <person name="Riley R."/>
            <person name="Sitrit Y."/>
            <person name="Stielow B."/>
            <person name="Szollosi G."/>
            <person name="Zifcakova L."/>
            <person name="Stursova M."/>
            <person name="Spatafora J.W."/>
            <person name="Tedersoo L."/>
            <person name="Vaario L.-M."/>
            <person name="Yamada A."/>
            <person name="Yan M."/>
            <person name="Wang P."/>
            <person name="Xu J."/>
            <person name="Bruns T."/>
            <person name="Baldrian P."/>
            <person name="Vilgalys R."/>
            <person name="Henrissat B."/>
            <person name="Grigoriev I.V."/>
            <person name="Hibbett D."/>
            <person name="Nagy L.G."/>
            <person name="Martin F.M."/>
        </authorList>
    </citation>
    <scope>NUCLEOTIDE SEQUENCE</scope>
    <source>
        <strain evidence="14">BED1</strain>
    </source>
</reference>
<evidence type="ECO:0000256" key="5">
    <source>
        <dbReference type="ARBA" id="ARBA00022792"/>
    </source>
</evidence>
<dbReference type="Proteomes" id="UP001194468">
    <property type="component" value="Unassembled WGS sequence"/>
</dbReference>
<keyword evidence="6 11" id="KW-1133">Transmembrane helix</keyword>
<organism evidence="14 15">
    <name type="scientific">Boletus edulis BED1</name>
    <dbReference type="NCBI Taxonomy" id="1328754"/>
    <lineage>
        <taxon>Eukaryota</taxon>
        <taxon>Fungi</taxon>
        <taxon>Dikarya</taxon>
        <taxon>Basidiomycota</taxon>
        <taxon>Agaricomycotina</taxon>
        <taxon>Agaricomycetes</taxon>
        <taxon>Agaricomycetidae</taxon>
        <taxon>Boletales</taxon>
        <taxon>Boletineae</taxon>
        <taxon>Boletaceae</taxon>
        <taxon>Boletoideae</taxon>
        <taxon>Boletus</taxon>
    </lineage>
</organism>
<dbReference type="PANTHER" id="PTHR15415:SF7">
    <property type="entry name" value="MICOS COMPLEX SUBUNIT MIC60"/>
    <property type="match status" value="1"/>
</dbReference>
<evidence type="ECO:0000256" key="11">
    <source>
        <dbReference type="RuleBase" id="RU363000"/>
    </source>
</evidence>
<reference evidence="14" key="2">
    <citation type="journal article" date="2020" name="Nat. Commun.">
        <title>Large-scale genome sequencing of mycorrhizal fungi provides insights into the early evolution of symbiotic traits.</title>
        <authorList>
            <person name="Miyauchi S."/>
            <person name="Kiss E."/>
            <person name="Kuo A."/>
            <person name="Drula E."/>
            <person name="Kohler A."/>
            <person name="Sanchez-Garcia M."/>
            <person name="Morin E."/>
            <person name="Andreopoulos B."/>
            <person name="Barry K.W."/>
            <person name="Bonito G."/>
            <person name="Buee M."/>
            <person name="Carver A."/>
            <person name="Chen C."/>
            <person name="Cichocki N."/>
            <person name="Clum A."/>
            <person name="Culley D."/>
            <person name="Crous P.W."/>
            <person name="Fauchery L."/>
            <person name="Girlanda M."/>
            <person name="Hayes R.D."/>
            <person name="Keri Z."/>
            <person name="LaButti K."/>
            <person name="Lipzen A."/>
            <person name="Lombard V."/>
            <person name="Magnuson J."/>
            <person name="Maillard F."/>
            <person name="Murat C."/>
            <person name="Nolan M."/>
            <person name="Ohm R.A."/>
            <person name="Pangilinan J."/>
            <person name="Pereira M.F."/>
            <person name="Perotto S."/>
            <person name="Peter M."/>
            <person name="Pfister S."/>
            <person name="Riley R."/>
            <person name="Sitrit Y."/>
            <person name="Stielow J.B."/>
            <person name="Szollosi G."/>
            <person name="Zifcakova L."/>
            <person name="Stursova M."/>
            <person name="Spatafora J.W."/>
            <person name="Tedersoo L."/>
            <person name="Vaario L.M."/>
            <person name="Yamada A."/>
            <person name="Yan M."/>
            <person name="Wang P."/>
            <person name="Xu J."/>
            <person name="Bruns T."/>
            <person name="Baldrian P."/>
            <person name="Vilgalys R."/>
            <person name="Dunand C."/>
            <person name="Henrissat B."/>
            <person name="Grigoriev I.V."/>
            <person name="Hibbett D."/>
            <person name="Nagy L.G."/>
            <person name="Martin F.M."/>
        </authorList>
    </citation>
    <scope>NUCLEOTIDE SEQUENCE</scope>
    <source>
        <strain evidence="14">BED1</strain>
    </source>
</reference>
<evidence type="ECO:0000256" key="1">
    <source>
        <dbReference type="ARBA" id="ARBA00004434"/>
    </source>
</evidence>
<keyword evidence="8 11" id="KW-0496">Mitochondrion</keyword>
<accession>A0AAD4GIC1</accession>
<name>A0AAD4GIC1_BOLED</name>
<evidence type="ECO:0000256" key="4">
    <source>
        <dbReference type="ARBA" id="ARBA00022692"/>
    </source>
</evidence>
<keyword evidence="5 11" id="KW-0999">Mitochondrion inner membrane</keyword>
<comment type="caution">
    <text evidence="14">The sequence shown here is derived from an EMBL/GenBank/DDBJ whole genome shotgun (WGS) entry which is preliminary data.</text>
</comment>
<evidence type="ECO:0000256" key="6">
    <source>
        <dbReference type="ARBA" id="ARBA00022989"/>
    </source>
</evidence>
<evidence type="ECO:0000256" key="12">
    <source>
        <dbReference type="SAM" id="Coils"/>
    </source>
</evidence>
<evidence type="ECO:0000256" key="8">
    <source>
        <dbReference type="ARBA" id="ARBA00023128"/>
    </source>
</evidence>
<evidence type="ECO:0000313" key="15">
    <source>
        <dbReference type="Proteomes" id="UP001194468"/>
    </source>
</evidence>
<evidence type="ECO:0000256" key="9">
    <source>
        <dbReference type="ARBA" id="ARBA00023136"/>
    </source>
</evidence>
<sequence length="672" mass="74218">MYRAIAIPRRAPGRGFVRARTRLASTTTPTPSTTTAGAATSSASASSAPKKAKNVVQRLIFYSVTATGTFYVGSTFVSYQNQQYRDLFTKYVPLGDMLVEYGEQHQWDEITVQQVVVATVDTATAVYDFVQRQLVHVTQNTETKAKDPAPSDKDAALERRKALSDETKARVKSTAAVLKTNVHKAKEELTPEAAAKTTALARYKAAQLADEVDELIRKAEAALAKPIESTLEPTPTPESSTSLAAVPARDIEIVVLSEKPQEANVYVDPLPIGFEPPPGFSRPKPAPKPKAGVLPLVAPAVSDLAISEPVISHLAGTIDDLASYLKANPTAAEKATGILDTARNDLTELATRFDKIKADEKHELEAKLDEQAREYSTKLLELELESQDKLTLQREDYEKYVAEEKMKLVQAYRERLDNELKAQTDLLNERLKEAIIAQGVELQRRWIREVKVKVEEERGGRLARLDELATGLKRLERVALDNSSYLDENIRIHGMWTALRALQTAIDAPERKPFREELRILQHITVAKDDEVVSAALASLEQSDIPDVGVEPLADLATWFTTSVAPRVANVALVPDENAGVLSYLASHLLSSFRFQRHGLTPGSDVLSVLSRAEFYMNEKDLDRAARELNQLTGPAKELLHDWLEAARRRLEAQQALEVIQAQATLASLLVV</sequence>
<evidence type="ECO:0000313" key="14">
    <source>
        <dbReference type="EMBL" id="KAF8444033.1"/>
    </source>
</evidence>
<keyword evidence="7 12" id="KW-0175">Coiled coil</keyword>
<keyword evidence="9 11" id="KW-0472">Membrane</keyword>
<feature type="transmembrane region" description="Helical" evidence="11">
    <location>
        <begin position="59"/>
        <end position="79"/>
    </location>
</feature>
<gene>
    <name evidence="14" type="ORF">L210DRAFT_3643590</name>
</gene>
<comment type="subunit">
    <text evidence="11">Component of the mitochondrial contact site and cristae organizing system (MICOS) complex.</text>
</comment>
<keyword evidence="15" id="KW-1185">Reference proteome</keyword>
<proteinExistence type="inferred from homology"/>
<dbReference type="InterPro" id="IPR019133">
    <property type="entry name" value="MIC60"/>
</dbReference>
<feature type="region of interest" description="Disordered" evidence="13">
    <location>
        <begin position="18"/>
        <end position="44"/>
    </location>
</feature>
<evidence type="ECO:0000256" key="7">
    <source>
        <dbReference type="ARBA" id="ARBA00023054"/>
    </source>
</evidence>
<dbReference type="GO" id="GO:0061617">
    <property type="term" value="C:MICOS complex"/>
    <property type="evidence" value="ECO:0007669"/>
    <property type="project" value="TreeGrafter"/>
</dbReference>
<dbReference type="Pfam" id="PF09731">
    <property type="entry name" value="Mitofilin"/>
    <property type="match status" value="1"/>
</dbReference>
<evidence type="ECO:0000256" key="3">
    <source>
        <dbReference type="ARBA" id="ARBA00018116"/>
    </source>
</evidence>